<dbReference type="InterPro" id="IPR000994">
    <property type="entry name" value="Pept_M24"/>
</dbReference>
<evidence type="ECO:0000256" key="3">
    <source>
        <dbReference type="ARBA" id="ARBA00022670"/>
    </source>
</evidence>
<feature type="binding site" evidence="6">
    <location>
        <position position="93"/>
    </location>
    <ligand>
        <name>a divalent metal cation</name>
        <dbReference type="ChEBI" id="CHEBI:60240"/>
        <label>1</label>
    </ligand>
</feature>
<keyword evidence="4 6" id="KW-0479">Metal-binding</keyword>
<reference evidence="9" key="1">
    <citation type="submission" date="2020-02" db="EMBL/GenBank/DDBJ databases">
        <authorList>
            <person name="Meier V. D."/>
        </authorList>
    </citation>
    <scope>NUCLEOTIDE SEQUENCE</scope>
    <source>
        <strain evidence="9">AVDCRST_MAG88</strain>
    </source>
</reference>
<feature type="binding site" evidence="6">
    <location>
        <position position="231"/>
    </location>
    <ligand>
        <name>a divalent metal cation</name>
        <dbReference type="ChEBI" id="CHEBI:60240"/>
        <label>2</label>
        <note>catalytic</note>
    </ligand>
</feature>
<comment type="catalytic activity">
    <reaction evidence="6 7">
        <text>Release of N-terminal amino acids, preferentially methionine, from peptides and arylamides.</text>
        <dbReference type="EC" id="3.4.11.18"/>
    </reaction>
</comment>
<feature type="binding site" evidence="6">
    <location>
        <position position="104"/>
    </location>
    <ligand>
        <name>a divalent metal cation</name>
        <dbReference type="ChEBI" id="CHEBI:60240"/>
        <label>1</label>
    </ligand>
</feature>
<comment type="similarity">
    <text evidence="6">Belongs to the peptidase M24A family. Methionine aminopeptidase type 1 subfamily.</text>
</comment>
<evidence type="ECO:0000259" key="8">
    <source>
        <dbReference type="Pfam" id="PF00557"/>
    </source>
</evidence>
<evidence type="ECO:0000256" key="2">
    <source>
        <dbReference type="ARBA" id="ARBA00022438"/>
    </source>
</evidence>
<accession>A0A6J4UD32</accession>
<evidence type="ECO:0000256" key="1">
    <source>
        <dbReference type="ARBA" id="ARBA00002521"/>
    </source>
</evidence>
<dbReference type="EC" id="3.4.11.18" evidence="6 7"/>
<dbReference type="GO" id="GO:0006508">
    <property type="term" value="P:proteolysis"/>
    <property type="evidence" value="ECO:0007669"/>
    <property type="project" value="UniProtKB-KW"/>
</dbReference>
<keyword evidence="3 6" id="KW-0645">Protease</keyword>
<dbReference type="EMBL" id="CADCWM010000152">
    <property type="protein sequence ID" value="CAA9546676.1"/>
    <property type="molecule type" value="Genomic_DNA"/>
</dbReference>
<protein>
    <recommendedName>
        <fullName evidence="6 7">Methionine aminopeptidase</fullName>
        <shortName evidence="6">MAP</shortName>
        <shortName evidence="6">MetAP</shortName>
        <ecNumber evidence="6 7">3.4.11.18</ecNumber>
    </recommendedName>
    <alternativeName>
        <fullName evidence="6">Peptidase M</fullName>
    </alternativeName>
</protein>
<dbReference type="Pfam" id="PF00557">
    <property type="entry name" value="Peptidase_M24"/>
    <property type="match status" value="1"/>
</dbReference>
<dbReference type="CDD" id="cd01086">
    <property type="entry name" value="MetAP1"/>
    <property type="match status" value="1"/>
</dbReference>
<dbReference type="NCBIfam" id="TIGR00500">
    <property type="entry name" value="met_pdase_I"/>
    <property type="match status" value="1"/>
</dbReference>
<evidence type="ECO:0000256" key="7">
    <source>
        <dbReference type="RuleBase" id="RU003653"/>
    </source>
</evidence>
<dbReference type="PRINTS" id="PR00599">
    <property type="entry name" value="MAPEPTIDASE"/>
</dbReference>
<feature type="binding site" evidence="6">
    <location>
        <position position="200"/>
    </location>
    <ligand>
        <name>a divalent metal cation</name>
        <dbReference type="ChEBI" id="CHEBI:60240"/>
        <label>2</label>
        <note>catalytic</note>
    </ligand>
</feature>
<evidence type="ECO:0000256" key="5">
    <source>
        <dbReference type="ARBA" id="ARBA00022801"/>
    </source>
</evidence>
<dbReference type="PANTHER" id="PTHR43330">
    <property type="entry name" value="METHIONINE AMINOPEPTIDASE"/>
    <property type="match status" value="1"/>
</dbReference>
<dbReference type="GO" id="GO:0046872">
    <property type="term" value="F:metal ion binding"/>
    <property type="evidence" value="ECO:0007669"/>
    <property type="project" value="UniProtKB-UniRule"/>
</dbReference>
<keyword evidence="5 6" id="KW-0378">Hydrolase</keyword>
<dbReference type="AlphaFoldDB" id="A0A6J4UD32"/>
<comment type="function">
    <text evidence="1 6">Removes the N-terminal methionine from nascent proteins. The N-terminal methionine is often cleaved when the second residue in the primary sequence is small and uncharged (Met-Ala-, Cys, Gly, Pro, Ser, Thr, or Val). Requires deformylation of the N(alpha)-formylated initiator methionine before it can be hydrolyzed.</text>
</comment>
<evidence type="ECO:0000256" key="6">
    <source>
        <dbReference type="HAMAP-Rule" id="MF_01974"/>
    </source>
</evidence>
<feature type="domain" description="Peptidase M24" evidence="8">
    <location>
        <begin position="11"/>
        <end position="237"/>
    </location>
</feature>
<organism evidence="9">
    <name type="scientific">uncultured Thermomicrobiales bacterium</name>
    <dbReference type="NCBI Taxonomy" id="1645740"/>
    <lineage>
        <taxon>Bacteria</taxon>
        <taxon>Pseudomonadati</taxon>
        <taxon>Thermomicrobiota</taxon>
        <taxon>Thermomicrobia</taxon>
        <taxon>Thermomicrobiales</taxon>
        <taxon>environmental samples</taxon>
    </lineage>
</organism>
<dbReference type="Gene3D" id="3.90.230.10">
    <property type="entry name" value="Creatinase/methionine aminopeptidase superfamily"/>
    <property type="match status" value="1"/>
</dbReference>
<dbReference type="InterPro" id="IPR002467">
    <property type="entry name" value="Pept_M24A_MAP1"/>
</dbReference>
<dbReference type="HAMAP" id="MF_01974">
    <property type="entry name" value="MetAP_1"/>
    <property type="match status" value="1"/>
</dbReference>
<dbReference type="SUPFAM" id="SSF55920">
    <property type="entry name" value="Creatinase/aminopeptidase"/>
    <property type="match status" value="1"/>
</dbReference>
<feature type="binding site" evidence="6">
    <location>
        <position position="231"/>
    </location>
    <ligand>
        <name>a divalent metal cation</name>
        <dbReference type="ChEBI" id="CHEBI:60240"/>
        <label>1</label>
    </ligand>
</feature>
<gene>
    <name evidence="6" type="primary">map</name>
    <name evidence="9" type="ORF">AVDCRST_MAG88-463</name>
</gene>
<name>A0A6J4UD32_9BACT</name>
<dbReference type="GO" id="GO:0005829">
    <property type="term" value="C:cytosol"/>
    <property type="evidence" value="ECO:0007669"/>
    <property type="project" value="TreeGrafter"/>
</dbReference>
<keyword evidence="2 6" id="KW-0031">Aminopeptidase</keyword>
<evidence type="ECO:0000313" key="9">
    <source>
        <dbReference type="EMBL" id="CAA9546676.1"/>
    </source>
</evidence>
<evidence type="ECO:0000256" key="4">
    <source>
        <dbReference type="ARBA" id="ARBA00022723"/>
    </source>
</evidence>
<feature type="binding site" evidence="6">
    <location>
        <position position="167"/>
    </location>
    <ligand>
        <name>a divalent metal cation</name>
        <dbReference type="ChEBI" id="CHEBI:60240"/>
        <label>2</label>
        <note>catalytic</note>
    </ligand>
</feature>
<feature type="binding site" evidence="6">
    <location>
        <position position="76"/>
    </location>
    <ligand>
        <name>substrate</name>
    </ligand>
</feature>
<dbReference type="GO" id="GO:0070006">
    <property type="term" value="F:metalloaminopeptidase activity"/>
    <property type="evidence" value="ECO:0007669"/>
    <property type="project" value="UniProtKB-UniRule"/>
</dbReference>
<comment type="subunit">
    <text evidence="6">Monomer.</text>
</comment>
<comment type="cofactor">
    <cofactor evidence="6">
        <name>Co(2+)</name>
        <dbReference type="ChEBI" id="CHEBI:48828"/>
    </cofactor>
    <cofactor evidence="6">
        <name>Zn(2+)</name>
        <dbReference type="ChEBI" id="CHEBI:29105"/>
    </cofactor>
    <cofactor evidence="6">
        <name>Mn(2+)</name>
        <dbReference type="ChEBI" id="CHEBI:29035"/>
    </cofactor>
    <cofactor evidence="6">
        <name>Fe(2+)</name>
        <dbReference type="ChEBI" id="CHEBI:29033"/>
    </cofactor>
    <text evidence="6">Binds 2 divalent metal cations per subunit. Has a high-affinity and a low affinity metal-binding site. The true nature of the physiological cofactor is under debate. The enzyme is active with cobalt, zinc, manganese or divalent iron ions. Most likely, methionine aminopeptidases function as mononuclear Fe(2+)-metalloproteases under physiological conditions, and the catalytically relevant metal-binding site has been assigned to the histidine-containing high-affinity site.</text>
</comment>
<feature type="binding site" evidence="6">
    <location>
        <position position="174"/>
    </location>
    <ligand>
        <name>substrate</name>
    </ligand>
</feature>
<dbReference type="InterPro" id="IPR036005">
    <property type="entry name" value="Creatinase/aminopeptidase-like"/>
</dbReference>
<proteinExistence type="inferred from homology"/>
<dbReference type="GO" id="GO:0004239">
    <property type="term" value="F:initiator methionyl aminopeptidase activity"/>
    <property type="evidence" value="ECO:0007669"/>
    <property type="project" value="UniProtKB-UniRule"/>
</dbReference>
<sequence>MVVRSRSDVQGLRRANRATARLLGELTRLARPGLATRELDDHARDYIARLGAEPVFHTEAGFPGCINTSVNEVALHGVPGKRRLRDGDVLSIDAGMLLDGYCGDATITVAIGEVGPARRRLIATTRGAMEAGIGAAVAGNRVGDIGHAMQSFAESRGFSVLRGVHGHGLGHRMHEAPEVPFVGRQGTGPVLPKGLVITIEPILVERSPRLSVDEDGWTMRTVDGGWAAQFEHTVIVTRRGARILSVA</sequence>
<dbReference type="InterPro" id="IPR001714">
    <property type="entry name" value="Pept_M24_MAP"/>
</dbReference>
<dbReference type="PANTHER" id="PTHR43330:SF27">
    <property type="entry name" value="METHIONINE AMINOPEPTIDASE"/>
    <property type="match status" value="1"/>
</dbReference>
<feature type="binding site" evidence="6">
    <location>
        <position position="104"/>
    </location>
    <ligand>
        <name>a divalent metal cation</name>
        <dbReference type="ChEBI" id="CHEBI:60240"/>
        <label>2</label>
        <note>catalytic</note>
    </ligand>
</feature>